<gene>
    <name evidence="7" type="ORF">SteCoe_34289</name>
</gene>
<dbReference type="Proteomes" id="UP000187209">
    <property type="component" value="Unassembled WGS sequence"/>
</dbReference>
<evidence type="ECO:0000256" key="3">
    <source>
        <dbReference type="ARBA" id="ARBA00022833"/>
    </source>
</evidence>
<evidence type="ECO:0008006" key="9">
    <source>
        <dbReference type="Google" id="ProtNLM"/>
    </source>
</evidence>
<name>A0A1R2AUV0_9CILI</name>
<keyword evidence="8" id="KW-1185">Reference proteome</keyword>
<dbReference type="Pfam" id="PF00628">
    <property type="entry name" value="PHD"/>
    <property type="match status" value="1"/>
</dbReference>
<dbReference type="Pfam" id="PF13832">
    <property type="entry name" value="zf-HC5HC2H_2"/>
    <property type="match status" value="1"/>
</dbReference>
<dbReference type="PANTHER" id="PTHR13793:SF107">
    <property type="entry name" value="BROMODOMAIN-CONTAINING PROTEIN HOMOLOG"/>
    <property type="match status" value="1"/>
</dbReference>
<evidence type="ECO:0000256" key="1">
    <source>
        <dbReference type="ARBA" id="ARBA00022723"/>
    </source>
</evidence>
<dbReference type="AlphaFoldDB" id="A0A1R2AUV0"/>
<dbReference type="InterPro" id="IPR013083">
    <property type="entry name" value="Znf_RING/FYVE/PHD"/>
</dbReference>
<dbReference type="OrthoDB" id="313399at2759"/>
<evidence type="ECO:0000259" key="5">
    <source>
        <dbReference type="PROSITE" id="PS50016"/>
    </source>
</evidence>
<dbReference type="InterPro" id="IPR011011">
    <property type="entry name" value="Znf_FYVE_PHD"/>
</dbReference>
<dbReference type="Gene3D" id="3.30.40.10">
    <property type="entry name" value="Zinc/RING finger domain, C3HC4 (zinc finger)"/>
    <property type="match status" value="4"/>
</dbReference>
<evidence type="ECO:0000256" key="4">
    <source>
        <dbReference type="PROSITE-ProRule" id="PRU00146"/>
    </source>
</evidence>
<dbReference type="InterPro" id="IPR050701">
    <property type="entry name" value="Histone_Mod_Regulator"/>
</dbReference>
<dbReference type="CDD" id="cd15492">
    <property type="entry name" value="PHD_BRPF_JADE_like"/>
    <property type="match status" value="1"/>
</dbReference>
<keyword evidence="2 4" id="KW-0863">Zinc-finger</keyword>
<comment type="caution">
    <text evidence="7">The sequence shown here is derived from an EMBL/GenBank/DDBJ whole genome shotgun (WGS) entry which is preliminary data.</text>
</comment>
<dbReference type="InterPro" id="IPR019787">
    <property type="entry name" value="Znf_PHD-finger"/>
</dbReference>
<sequence>MSGLCIKCEQNNCPRSFHEYCLSRYFLQNPQDPDYFCNIHQKSKLYSKAHSHLWQTRQLSNKIGLNPEAITKIKESQGDNKSYSICSGQVFWYVINSQYFPNFINMKKPEINVKTLIDNYENIGSDIQKYYSKLEKEYQNIKTANDLLIKQYEGPINTNNTLIKDYHEDEIILFETRNLKLCKGLEEYLKYYESKGRIDAESNINTEKRTSLLTESLKNEDDYICSICGDGDYDDDNLIVICSNCEIAAHVKCYGIPIIPDTDWICQACLIIKNQEARSNIRCALCPKKGGCIKQTIHTTTEDLSFPNYPEGKNEQVWCHIFCALKLDYNVFGDKEYLDNINLNIIDEKRFSLKCQVCQTKDGACLQCEHGRCQAAFHPECGRIFFTYTRNKTGYDEMGIYCASHRPLKLRSVIEGKDKRSVEDIISFCKAFEKYEKRMNNYDMETVVKRPFNDEKKFSCREKGKMIKLVENERKKIAEKIESGFGVIINFKAKNNGNRIKTIKPQRYNLLDPKVFLESKLTIKGRKYKECYKYYENLLYPLLKDELKIMGITEVQNTVKGKKKCQISSKKLKSKIKSEAKNEVKEATEIEDKSCKAKVLEKNIETVIEVPLLSDLVSKEVYCICRKPFIEKSFRRDWESEEDFQKRQTESQMIFCDDCREWYHYKCIGLKYDEKIPTKYTCVNCLTASYK</sequence>
<feature type="domain" description="PHD-type" evidence="5">
    <location>
        <begin position="222"/>
        <end position="272"/>
    </location>
</feature>
<proteinExistence type="predicted"/>
<organism evidence="7 8">
    <name type="scientific">Stentor coeruleus</name>
    <dbReference type="NCBI Taxonomy" id="5963"/>
    <lineage>
        <taxon>Eukaryota</taxon>
        <taxon>Sar</taxon>
        <taxon>Alveolata</taxon>
        <taxon>Ciliophora</taxon>
        <taxon>Postciliodesmatophora</taxon>
        <taxon>Heterotrichea</taxon>
        <taxon>Heterotrichida</taxon>
        <taxon>Stentoridae</taxon>
        <taxon>Stentor</taxon>
    </lineage>
</organism>
<dbReference type="PANTHER" id="PTHR13793">
    <property type="entry name" value="PHD FINGER PROTEINS"/>
    <property type="match status" value="1"/>
</dbReference>
<keyword evidence="1" id="KW-0479">Metal-binding</keyword>
<dbReference type="InterPro" id="IPR001965">
    <property type="entry name" value="Znf_PHD"/>
</dbReference>
<dbReference type="CDD" id="cd15571">
    <property type="entry name" value="ePHD"/>
    <property type="match status" value="1"/>
</dbReference>
<dbReference type="PROSITE" id="PS50016">
    <property type="entry name" value="ZF_PHD_2"/>
    <property type="match status" value="2"/>
</dbReference>
<dbReference type="SMART" id="SM00249">
    <property type="entry name" value="PHD"/>
    <property type="match status" value="4"/>
</dbReference>
<accession>A0A1R2AUV0</accession>
<dbReference type="GO" id="GO:0006357">
    <property type="term" value="P:regulation of transcription by RNA polymerase II"/>
    <property type="evidence" value="ECO:0007669"/>
    <property type="project" value="TreeGrafter"/>
</dbReference>
<dbReference type="GO" id="GO:0008270">
    <property type="term" value="F:zinc ion binding"/>
    <property type="evidence" value="ECO:0007669"/>
    <property type="project" value="UniProtKB-KW"/>
</dbReference>
<protein>
    <recommendedName>
        <fullName evidence="9">PHD-type domain-containing protein</fullName>
    </recommendedName>
</protein>
<evidence type="ECO:0000313" key="8">
    <source>
        <dbReference type="Proteomes" id="UP000187209"/>
    </source>
</evidence>
<dbReference type="SUPFAM" id="SSF57903">
    <property type="entry name" value="FYVE/PHD zinc finger"/>
    <property type="match status" value="3"/>
</dbReference>
<dbReference type="EMBL" id="MPUH01001352">
    <property type="protein sequence ID" value="OMJ68301.1"/>
    <property type="molecule type" value="Genomic_DNA"/>
</dbReference>
<evidence type="ECO:0000256" key="2">
    <source>
        <dbReference type="ARBA" id="ARBA00022771"/>
    </source>
</evidence>
<keyword evidence="3" id="KW-0862">Zinc</keyword>
<dbReference type="PROSITE" id="PS51805">
    <property type="entry name" value="EPHD"/>
    <property type="match status" value="1"/>
</dbReference>
<evidence type="ECO:0000313" key="7">
    <source>
        <dbReference type="EMBL" id="OMJ68301.1"/>
    </source>
</evidence>
<feature type="domain" description="PHD-type" evidence="6">
    <location>
        <begin position="280"/>
        <end position="406"/>
    </location>
</feature>
<dbReference type="InterPro" id="IPR019786">
    <property type="entry name" value="Zinc_finger_PHD-type_CS"/>
</dbReference>
<reference evidence="7 8" key="1">
    <citation type="submission" date="2016-11" db="EMBL/GenBank/DDBJ databases">
        <title>The macronuclear genome of Stentor coeruleus: a giant cell with tiny introns.</title>
        <authorList>
            <person name="Slabodnick M."/>
            <person name="Ruby J.G."/>
            <person name="Reiff S.B."/>
            <person name="Swart E.C."/>
            <person name="Gosai S."/>
            <person name="Prabakaran S."/>
            <person name="Witkowska E."/>
            <person name="Larue G.E."/>
            <person name="Fisher S."/>
            <person name="Freeman R.M."/>
            <person name="Gunawardena J."/>
            <person name="Chu W."/>
            <person name="Stover N.A."/>
            <person name="Gregory B.D."/>
            <person name="Nowacki M."/>
            <person name="Derisi J."/>
            <person name="Roy S.W."/>
            <person name="Marshall W.F."/>
            <person name="Sood P."/>
        </authorList>
    </citation>
    <scope>NUCLEOTIDE SEQUENCE [LARGE SCALE GENOMIC DNA]</scope>
    <source>
        <strain evidence="7">WM001</strain>
    </source>
</reference>
<dbReference type="InterPro" id="IPR034732">
    <property type="entry name" value="EPHD"/>
</dbReference>
<feature type="domain" description="PHD-type" evidence="5">
    <location>
        <begin position="620"/>
        <end position="688"/>
    </location>
</feature>
<dbReference type="PROSITE" id="PS01359">
    <property type="entry name" value="ZF_PHD_1"/>
    <property type="match status" value="1"/>
</dbReference>
<evidence type="ECO:0000259" key="6">
    <source>
        <dbReference type="PROSITE" id="PS51805"/>
    </source>
</evidence>
<dbReference type="Pfam" id="PF13831">
    <property type="entry name" value="PHD_2"/>
    <property type="match status" value="1"/>
</dbReference>